<comment type="catalytic activity">
    <reaction evidence="4 5">
        <text>L-glutaminyl-[peptide chain release factor] + S-adenosyl-L-methionine = N(5)-methyl-L-glutaminyl-[peptide chain release factor] + S-adenosyl-L-homocysteine + H(+)</text>
        <dbReference type="Rhea" id="RHEA:42896"/>
        <dbReference type="Rhea" id="RHEA-COMP:10271"/>
        <dbReference type="Rhea" id="RHEA-COMP:10272"/>
        <dbReference type="ChEBI" id="CHEBI:15378"/>
        <dbReference type="ChEBI" id="CHEBI:30011"/>
        <dbReference type="ChEBI" id="CHEBI:57856"/>
        <dbReference type="ChEBI" id="CHEBI:59789"/>
        <dbReference type="ChEBI" id="CHEBI:61891"/>
        <dbReference type="EC" id="2.1.1.297"/>
    </reaction>
</comment>
<dbReference type="CDD" id="cd02440">
    <property type="entry name" value="AdoMet_MTases"/>
    <property type="match status" value="1"/>
</dbReference>
<dbReference type="Gene3D" id="3.40.50.150">
    <property type="entry name" value="Vaccinia Virus protein VP39"/>
    <property type="match status" value="1"/>
</dbReference>
<dbReference type="PROSITE" id="PS00092">
    <property type="entry name" value="N6_MTASE"/>
    <property type="match status" value="1"/>
</dbReference>
<dbReference type="NCBIfam" id="TIGR03534">
    <property type="entry name" value="RF_mod_PrmC"/>
    <property type="match status" value="1"/>
</dbReference>
<gene>
    <name evidence="5 8" type="primary">prmC</name>
    <name evidence="8" type="ORF">HF394_02980</name>
</gene>
<feature type="domain" description="Release factor glutamine methyltransferase N-terminal" evidence="7">
    <location>
        <begin position="9"/>
        <end position="77"/>
    </location>
</feature>
<protein>
    <recommendedName>
        <fullName evidence="5">Release factor glutamine methyltransferase</fullName>
        <shortName evidence="5">RF MTase</shortName>
        <ecNumber evidence="5">2.1.1.297</ecNumber>
    </recommendedName>
    <alternativeName>
        <fullName evidence="5">N5-glutamine methyltransferase PrmC</fullName>
    </alternativeName>
    <alternativeName>
        <fullName evidence="5">Protein-(glutamine-N5) MTase PrmC</fullName>
    </alternativeName>
    <alternativeName>
        <fullName evidence="5">Protein-glutamine N-methyltransferase PrmC</fullName>
    </alternativeName>
</protein>
<keyword evidence="9" id="KW-1185">Reference proteome</keyword>
<feature type="binding site" evidence="5">
    <location>
        <begin position="125"/>
        <end position="129"/>
    </location>
    <ligand>
        <name>S-adenosyl-L-methionine</name>
        <dbReference type="ChEBI" id="CHEBI:59789"/>
    </ligand>
</feature>
<dbReference type="InterPro" id="IPR029063">
    <property type="entry name" value="SAM-dependent_MTases_sf"/>
</dbReference>
<dbReference type="InterPro" id="IPR019874">
    <property type="entry name" value="RF_methyltr_PrmC"/>
</dbReference>
<organism evidence="8 9">
    <name type="scientific">Planococcus glaciei</name>
    <dbReference type="NCBI Taxonomy" id="459472"/>
    <lineage>
        <taxon>Bacteria</taxon>
        <taxon>Bacillati</taxon>
        <taxon>Bacillota</taxon>
        <taxon>Bacilli</taxon>
        <taxon>Bacillales</taxon>
        <taxon>Caryophanaceae</taxon>
        <taxon>Planococcus</taxon>
    </lineage>
</organism>
<dbReference type="Pfam" id="PF05175">
    <property type="entry name" value="MTS"/>
    <property type="match status" value="1"/>
</dbReference>
<reference evidence="9" key="1">
    <citation type="submission" date="2020-06" db="EMBL/GenBank/DDBJ databases">
        <title>Isolation of Planomicrobium glaciei.</title>
        <authorList>
            <person name="Malisova L."/>
            <person name="Safrankova R."/>
            <person name="Jakubu V."/>
            <person name="Spanelova P."/>
        </authorList>
    </citation>
    <scope>NUCLEOTIDE SEQUENCE [LARGE SCALE GENOMIC DNA]</scope>
    <source>
        <strain evidence="9">NRL-ATB46093</strain>
    </source>
</reference>
<dbReference type="EC" id="2.1.1.297" evidence="5"/>
<dbReference type="AlphaFoldDB" id="A0A7H8Q7X5"/>
<evidence type="ECO:0000313" key="9">
    <source>
        <dbReference type="Proteomes" id="UP000509222"/>
    </source>
</evidence>
<dbReference type="PANTHER" id="PTHR18895">
    <property type="entry name" value="HEMK METHYLTRANSFERASE"/>
    <property type="match status" value="1"/>
</dbReference>
<keyword evidence="2 5" id="KW-0808">Transferase</keyword>
<dbReference type="InterPro" id="IPR002052">
    <property type="entry name" value="DNA_methylase_N6_adenine_CS"/>
</dbReference>
<evidence type="ECO:0000256" key="1">
    <source>
        <dbReference type="ARBA" id="ARBA00022603"/>
    </source>
</evidence>
<comment type="similarity">
    <text evidence="5">Belongs to the protein N5-glutamine methyltransferase family. PrmC subfamily.</text>
</comment>
<comment type="caution">
    <text evidence="5">Lacks conserved residue(s) required for the propagation of feature annotation.</text>
</comment>
<evidence type="ECO:0000313" key="8">
    <source>
        <dbReference type="EMBL" id="QKX49625.1"/>
    </source>
</evidence>
<dbReference type="InterPro" id="IPR007848">
    <property type="entry name" value="Small_mtfrase_dom"/>
</dbReference>
<feature type="binding site" evidence="5">
    <location>
        <begin position="190"/>
        <end position="193"/>
    </location>
    <ligand>
        <name>substrate</name>
    </ligand>
</feature>
<dbReference type="Proteomes" id="UP000509222">
    <property type="component" value="Chromosome"/>
</dbReference>
<evidence type="ECO:0000256" key="3">
    <source>
        <dbReference type="ARBA" id="ARBA00022691"/>
    </source>
</evidence>
<dbReference type="SUPFAM" id="SSF53335">
    <property type="entry name" value="S-adenosyl-L-methionine-dependent methyltransferases"/>
    <property type="match status" value="1"/>
</dbReference>
<dbReference type="InterPro" id="IPR050320">
    <property type="entry name" value="N5-glutamine_MTase"/>
</dbReference>
<dbReference type="EMBL" id="CP051177">
    <property type="protein sequence ID" value="QKX49625.1"/>
    <property type="molecule type" value="Genomic_DNA"/>
</dbReference>
<sequence>MTKSRRLFEALNGASSFLKSKGREEAVARILLQHELGLSHAGLLSAMRDEMDEAAFERFWCKVEQHATGIPVQHLTGTEEFYGRTFEVNEDVLIPRPETEELVEETLKLAAELFPDNSPSIADIGTGSGIIAITMKCELPGSRVTATDISEKALAMAKRNAEQLGAEVDFQLGDLAEPIRDRKWDIVLSNPPYIAHEEAADLADTVHDYEPHSALFADNNGLALYEKMAEQLPPLLNKPGIIGFEIGYQQGAAVESLLKTAFPDGKVYIKKDINSNDRMAFCIIR</sequence>
<name>A0A7H8Q7X5_9BACL</name>
<feature type="binding site" evidence="5">
    <location>
        <position position="190"/>
    </location>
    <ligand>
        <name>S-adenosyl-L-methionine</name>
        <dbReference type="ChEBI" id="CHEBI:59789"/>
    </ligand>
</feature>
<dbReference type="Pfam" id="PF17827">
    <property type="entry name" value="PrmC_N"/>
    <property type="match status" value="1"/>
</dbReference>
<dbReference type="GO" id="GO:0032259">
    <property type="term" value="P:methylation"/>
    <property type="evidence" value="ECO:0007669"/>
    <property type="project" value="UniProtKB-KW"/>
</dbReference>
<dbReference type="HAMAP" id="MF_02126">
    <property type="entry name" value="RF_methyltr_PrmC"/>
    <property type="match status" value="1"/>
</dbReference>
<evidence type="ECO:0000256" key="5">
    <source>
        <dbReference type="HAMAP-Rule" id="MF_02126"/>
    </source>
</evidence>
<dbReference type="RefSeq" id="WP_176294053.1">
    <property type="nucleotide sequence ID" value="NZ_CP051177.1"/>
</dbReference>
<feature type="binding site" evidence="5">
    <location>
        <position position="148"/>
    </location>
    <ligand>
        <name>S-adenosyl-L-methionine</name>
        <dbReference type="ChEBI" id="CHEBI:59789"/>
    </ligand>
</feature>
<dbReference type="PANTHER" id="PTHR18895:SF74">
    <property type="entry name" value="MTRF1L RELEASE FACTOR GLUTAMINE METHYLTRANSFERASE"/>
    <property type="match status" value="1"/>
</dbReference>
<keyword evidence="3 5" id="KW-0949">S-adenosyl-L-methionine</keyword>
<dbReference type="GO" id="GO:0003676">
    <property type="term" value="F:nucleic acid binding"/>
    <property type="evidence" value="ECO:0007669"/>
    <property type="project" value="InterPro"/>
</dbReference>
<evidence type="ECO:0000256" key="4">
    <source>
        <dbReference type="ARBA" id="ARBA00048391"/>
    </source>
</evidence>
<dbReference type="GO" id="GO:0102559">
    <property type="term" value="F:peptide chain release factor N(5)-glutamine methyltransferase activity"/>
    <property type="evidence" value="ECO:0007669"/>
    <property type="project" value="UniProtKB-EC"/>
</dbReference>
<comment type="function">
    <text evidence="5">Methylates the class 1 translation termination release factors RF1/PrfA and RF2/PrfB on the glutamine residue of the universally conserved GGQ motif.</text>
</comment>
<proteinExistence type="inferred from homology"/>
<feature type="domain" description="Methyltransferase small" evidence="6">
    <location>
        <begin position="112"/>
        <end position="199"/>
    </location>
</feature>
<accession>A0A7H8Q7X5</accession>
<evidence type="ECO:0000259" key="7">
    <source>
        <dbReference type="Pfam" id="PF17827"/>
    </source>
</evidence>
<evidence type="ECO:0000256" key="2">
    <source>
        <dbReference type="ARBA" id="ARBA00022679"/>
    </source>
</evidence>
<dbReference type="InterPro" id="IPR004556">
    <property type="entry name" value="HemK-like"/>
</dbReference>
<dbReference type="NCBIfam" id="TIGR00536">
    <property type="entry name" value="hemK_fam"/>
    <property type="match status" value="1"/>
</dbReference>
<evidence type="ECO:0000259" key="6">
    <source>
        <dbReference type="Pfam" id="PF05175"/>
    </source>
</evidence>
<keyword evidence="1 5" id="KW-0489">Methyltransferase</keyword>
<dbReference type="InterPro" id="IPR040758">
    <property type="entry name" value="PrmC_N"/>
</dbReference>
<dbReference type="Gene3D" id="1.10.8.10">
    <property type="entry name" value="DNA helicase RuvA subunit, C-terminal domain"/>
    <property type="match status" value="1"/>
</dbReference>